<sequence length="293" mass="33677">MVRWIVNLLGGPEGIFQAAVAIEHKIYSVGCCYCQRRKPFGVHVLNTIDYRWKYVPTVPFQSDPEEQFIAGSGIVYQPYGEIPPARTGHTLATYQGMVYMWGGYCAHINMLCSKLYCFNPEQRTWSVIPSANEAPFPREKHTAVVHDDVMFIYGGMRILQNHQIRFFGDVWAYHFKTRKWYVIVARGEEPPGRARHTACVIKGKMYVFGGINASSEQLYLDVLNLQKNYWERPRMSGRAPEGAVAACSWVHNNKMYVFGGNQPRDDHLMIGLYQFDPETSAWRTITPFGLNFR</sequence>
<evidence type="ECO:0000313" key="2">
    <source>
        <dbReference type="WBParaSite" id="EEL_0000264701-mRNA-1"/>
    </source>
</evidence>
<dbReference type="Proteomes" id="UP000050640">
    <property type="component" value="Unplaced"/>
</dbReference>
<dbReference type="InterPro" id="IPR052637">
    <property type="entry name" value="KLHDC3-like"/>
</dbReference>
<dbReference type="WBParaSite" id="EEL_0000264701-mRNA-1">
    <property type="protein sequence ID" value="EEL_0000264701-mRNA-1"/>
    <property type="gene ID" value="EEL_0000264701"/>
</dbReference>
<dbReference type="STRING" id="1147741.A0A0R3RMD7"/>
<dbReference type="SUPFAM" id="SSF117281">
    <property type="entry name" value="Kelch motif"/>
    <property type="match status" value="1"/>
</dbReference>
<dbReference type="GO" id="GO:0003682">
    <property type="term" value="F:chromatin binding"/>
    <property type="evidence" value="ECO:0007669"/>
    <property type="project" value="InterPro"/>
</dbReference>
<dbReference type="InterPro" id="IPR015915">
    <property type="entry name" value="Kelch-typ_b-propeller"/>
</dbReference>
<protein>
    <submittedName>
        <fullName evidence="2">Kelch domain-containing protein</fullName>
    </submittedName>
</protein>
<dbReference type="PANTHER" id="PTHR46461">
    <property type="entry name" value="KELCH DOMAIN-CONTAINING PROTEIN 3"/>
    <property type="match status" value="1"/>
</dbReference>
<dbReference type="Pfam" id="PF24681">
    <property type="entry name" value="Kelch_KLHDC2_KLHL20_DRC7"/>
    <property type="match status" value="1"/>
</dbReference>
<reference evidence="2" key="1">
    <citation type="submission" date="2017-02" db="UniProtKB">
        <authorList>
            <consortium name="WormBaseParasite"/>
        </authorList>
    </citation>
    <scope>IDENTIFICATION</scope>
</reference>
<keyword evidence="1" id="KW-1185">Reference proteome</keyword>
<name>A0A0R3RMD7_9BILA</name>
<dbReference type="Gene3D" id="2.120.10.80">
    <property type="entry name" value="Kelch-type beta propeller"/>
    <property type="match status" value="1"/>
</dbReference>
<dbReference type="AlphaFoldDB" id="A0A0R3RMD7"/>
<proteinExistence type="predicted"/>
<accession>A0A0R3RMD7</accession>
<evidence type="ECO:0000313" key="1">
    <source>
        <dbReference type="Proteomes" id="UP000050640"/>
    </source>
</evidence>
<dbReference type="GO" id="GO:0005737">
    <property type="term" value="C:cytoplasm"/>
    <property type="evidence" value="ECO:0007669"/>
    <property type="project" value="TreeGrafter"/>
</dbReference>
<dbReference type="PANTHER" id="PTHR46461:SF1">
    <property type="entry name" value="KELCH DOMAIN-CONTAINING PROTEIN 3"/>
    <property type="match status" value="1"/>
</dbReference>
<organism evidence="1 2">
    <name type="scientific">Elaeophora elaphi</name>
    <dbReference type="NCBI Taxonomy" id="1147741"/>
    <lineage>
        <taxon>Eukaryota</taxon>
        <taxon>Metazoa</taxon>
        <taxon>Ecdysozoa</taxon>
        <taxon>Nematoda</taxon>
        <taxon>Chromadorea</taxon>
        <taxon>Rhabditida</taxon>
        <taxon>Spirurina</taxon>
        <taxon>Spiruromorpha</taxon>
        <taxon>Filarioidea</taxon>
        <taxon>Onchocercidae</taxon>
        <taxon>Elaeophora</taxon>
    </lineage>
</organism>